<dbReference type="InterPro" id="IPR014774">
    <property type="entry name" value="KaiC-like_dom"/>
</dbReference>
<proteinExistence type="predicted"/>
<evidence type="ECO:0000313" key="9">
    <source>
        <dbReference type="EMBL" id="BBA34980.1"/>
    </source>
</evidence>
<evidence type="ECO:0000256" key="6">
    <source>
        <dbReference type="ARBA" id="ARBA00022801"/>
    </source>
</evidence>
<dbReference type="NCBIfam" id="NF006799">
    <property type="entry name" value="PRK09302.1"/>
    <property type="match status" value="1"/>
</dbReference>
<dbReference type="Pfam" id="PF06745">
    <property type="entry name" value="ATPase"/>
    <property type="match status" value="2"/>
</dbReference>
<dbReference type="InterPro" id="IPR003593">
    <property type="entry name" value="AAA+_ATPase"/>
</dbReference>
<dbReference type="RefSeq" id="WP_119630264.1">
    <property type="nucleotide sequence ID" value="NZ_AP017928.1"/>
</dbReference>
<evidence type="ECO:0000256" key="4">
    <source>
        <dbReference type="ARBA" id="ARBA00022737"/>
    </source>
</evidence>
<dbReference type="SMART" id="SM00382">
    <property type="entry name" value="AAA"/>
    <property type="match status" value="2"/>
</dbReference>
<dbReference type="InterPro" id="IPR047221">
    <property type="entry name" value="KaiC_N"/>
</dbReference>
<evidence type="ECO:0000256" key="3">
    <source>
        <dbReference type="ARBA" id="ARBA00022679"/>
    </source>
</evidence>
<reference evidence="9 10" key="1">
    <citation type="submission" date="2016-12" db="EMBL/GenBank/DDBJ databases">
        <title>Genome sequencing of Methylocaldum marinum.</title>
        <authorList>
            <person name="Takeuchi M."/>
            <person name="Kamagata Y."/>
            <person name="Hiraoka S."/>
            <person name="Oshima K."/>
            <person name="Hattori M."/>
            <person name="Iwasaki W."/>
        </authorList>
    </citation>
    <scope>NUCLEOTIDE SEQUENCE [LARGE SCALE GENOMIC DNA]</scope>
    <source>
        <strain evidence="9 10">S8</strain>
    </source>
</reference>
<dbReference type="GO" id="GO:0005524">
    <property type="term" value="F:ATP binding"/>
    <property type="evidence" value="ECO:0007669"/>
    <property type="project" value="InterPro"/>
</dbReference>
<dbReference type="GO" id="GO:0004674">
    <property type="term" value="F:protein serine/threonine kinase activity"/>
    <property type="evidence" value="ECO:0007669"/>
    <property type="project" value="UniProtKB-EC"/>
</dbReference>
<evidence type="ECO:0000256" key="1">
    <source>
        <dbReference type="ARBA" id="ARBA00012513"/>
    </source>
</evidence>
<sequence length="567" mass="62679">MTSYRTDPQPLEKSRSGIAGLDEITNGGLPKGRPTLICGSAGCGKTLFAMEFLVKGAVNYGEPGVFMAFEETAEELTKNVRSLGFHLDELAEQNKLIVDYVYIERSEIEETGEYDLDGLFIRLGHAIDSIGAKRVVLDTLETLFSGLSNQAILRAELRRLFRWLKDKGVTAIITAERGAGMLTRHGLEEYVSDCVILLDHRVNEQIATRRLRIVKYRGSSHGSNEYPFLIDEGGVDVLPITSIGLNHTASHERISSGLERLDAMLGGKGFYRGSSVLVSGTAGTGKSSLAATFVDAAGKRGEKAIYFAFEESPSQIVRNMRSIGIDLEPHLQKGLLQFRPARPTLQGLEAHLATMYKVVRDLKPHVVVVDPITNLMAVGTPEELKSMLMRLVDFLKANQITALFISLTHGATVIEQTDVGISSLIDTWLLLRDTELSGERNRVLYLLKSRGMAHSNQVREFLITDRGIDLVDVYTGPEGVLTGSARLAQEARERAATVLREQEIQRKERELERKRQAVEAQIAALRSGLAAEEEELQLALIQARHREAQLARDREAMARGRKADSDS</sequence>
<evidence type="ECO:0000313" key="10">
    <source>
        <dbReference type="Proteomes" id="UP000266313"/>
    </source>
</evidence>
<dbReference type="InterPro" id="IPR010624">
    <property type="entry name" value="KaiC_dom"/>
</dbReference>
<feature type="domain" description="KaiC" evidence="8">
    <location>
        <begin position="12"/>
        <end position="251"/>
    </location>
</feature>
<evidence type="ECO:0000256" key="5">
    <source>
        <dbReference type="ARBA" id="ARBA00022777"/>
    </source>
</evidence>
<dbReference type="PIRSF" id="PIRSF039117">
    <property type="entry name" value="KaiC"/>
    <property type="match status" value="1"/>
</dbReference>
<dbReference type="OrthoDB" id="9783783at2"/>
<keyword evidence="7" id="KW-0175">Coiled coil</keyword>
<organism evidence="9 10">
    <name type="scientific">Methylocaldum marinum</name>
    <dbReference type="NCBI Taxonomy" id="1432792"/>
    <lineage>
        <taxon>Bacteria</taxon>
        <taxon>Pseudomonadati</taxon>
        <taxon>Pseudomonadota</taxon>
        <taxon>Gammaproteobacteria</taxon>
        <taxon>Methylococcales</taxon>
        <taxon>Methylococcaceae</taxon>
        <taxon>Methylocaldum</taxon>
    </lineage>
</organism>
<keyword evidence="6" id="KW-0378">Hydrolase</keyword>
<feature type="coiled-coil region" evidence="7">
    <location>
        <begin position="501"/>
        <end position="551"/>
    </location>
</feature>
<dbReference type="PANTHER" id="PTHR42926:SF1">
    <property type="entry name" value="CIRCADIAN CLOCK OSCILLATOR PROTEIN KAIC 1"/>
    <property type="match status" value="1"/>
</dbReference>
<gene>
    <name evidence="9" type="ORF">sS8_3037</name>
</gene>
<dbReference type="CDD" id="cd19485">
    <property type="entry name" value="KaiC-N"/>
    <property type="match status" value="1"/>
</dbReference>
<dbReference type="CDD" id="cd19484">
    <property type="entry name" value="KaiC_C"/>
    <property type="match status" value="1"/>
</dbReference>
<keyword evidence="2" id="KW-0597">Phosphoprotein</keyword>
<dbReference type="Gene3D" id="3.40.50.300">
    <property type="entry name" value="P-loop containing nucleotide triphosphate hydrolases"/>
    <property type="match status" value="2"/>
</dbReference>
<dbReference type="InterPro" id="IPR030665">
    <property type="entry name" value="KaiC"/>
</dbReference>
<evidence type="ECO:0000256" key="7">
    <source>
        <dbReference type="SAM" id="Coils"/>
    </source>
</evidence>
<dbReference type="Proteomes" id="UP000266313">
    <property type="component" value="Chromosome"/>
</dbReference>
<evidence type="ECO:0000259" key="8">
    <source>
        <dbReference type="PROSITE" id="PS51146"/>
    </source>
</evidence>
<keyword evidence="4" id="KW-0677">Repeat</keyword>
<dbReference type="GO" id="GO:0016787">
    <property type="term" value="F:hydrolase activity"/>
    <property type="evidence" value="ECO:0007669"/>
    <property type="project" value="UniProtKB-KW"/>
</dbReference>
<keyword evidence="10" id="KW-1185">Reference proteome</keyword>
<keyword evidence="3" id="KW-0808">Transferase</keyword>
<dbReference type="AlphaFoldDB" id="A0A250KTK1"/>
<protein>
    <recommendedName>
        <fullName evidence="1">non-specific serine/threonine protein kinase</fullName>
        <ecNumber evidence="1">2.7.11.1</ecNumber>
    </recommendedName>
</protein>
<feature type="domain" description="KaiC" evidence="8">
    <location>
        <begin position="252"/>
        <end position="484"/>
    </location>
</feature>
<keyword evidence="5" id="KW-0418">Kinase</keyword>
<dbReference type="InterPro" id="IPR047222">
    <property type="entry name" value="KaiC_C"/>
</dbReference>
<dbReference type="EC" id="2.7.11.1" evidence="1"/>
<dbReference type="SUPFAM" id="SSF52540">
    <property type="entry name" value="P-loop containing nucleoside triphosphate hydrolases"/>
    <property type="match status" value="2"/>
</dbReference>
<dbReference type="InterPro" id="IPR027417">
    <property type="entry name" value="P-loop_NTPase"/>
</dbReference>
<dbReference type="PROSITE" id="PS51146">
    <property type="entry name" value="KAIC"/>
    <property type="match status" value="2"/>
</dbReference>
<dbReference type="EMBL" id="AP017928">
    <property type="protein sequence ID" value="BBA34980.1"/>
    <property type="molecule type" value="Genomic_DNA"/>
</dbReference>
<dbReference type="PANTHER" id="PTHR42926">
    <property type="match status" value="1"/>
</dbReference>
<evidence type="ECO:0000256" key="2">
    <source>
        <dbReference type="ARBA" id="ARBA00022553"/>
    </source>
</evidence>
<name>A0A250KTK1_9GAMM</name>
<dbReference type="InterPro" id="IPR051347">
    <property type="entry name" value="Circadian_clock_KaiC-rel"/>
</dbReference>
<dbReference type="KEGG" id="mmai:sS8_3037"/>
<accession>A0A250KTK1</accession>